<gene>
    <name evidence="1" type="ORF">GCM10007962_32720</name>
</gene>
<dbReference type="RefSeq" id="WP_188655221.1">
    <property type="nucleotide sequence ID" value="NZ_BMNR01000017.1"/>
</dbReference>
<organism evidence="1 2">
    <name type="scientific">Yeosuana aromativorans</name>
    <dbReference type="NCBI Taxonomy" id="288019"/>
    <lineage>
        <taxon>Bacteria</taxon>
        <taxon>Pseudomonadati</taxon>
        <taxon>Bacteroidota</taxon>
        <taxon>Flavobacteriia</taxon>
        <taxon>Flavobacteriales</taxon>
        <taxon>Flavobacteriaceae</taxon>
        <taxon>Yeosuana</taxon>
    </lineage>
</organism>
<proteinExistence type="predicted"/>
<name>A0A8J3FIZ7_9FLAO</name>
<sequence length="154" mass="18744">MKRYSIEKIEFPNWEITWNEIRMGHYNINAVRNTGNQIGFYEWGDDDSRQRLVTDIVNLELSLRRKNTYPYWNSVFTTLLKTNKIPFYNKFETNEFNDSFSWEIEILENIFLSYNSENDEIILNQNSELLFIKKWKDLNGNDFNNLVKKINFRF</sequence>
<comment type="caution">
    <text evidence="1">The sequence shown here is derived from an EMBL/GenBank/DDBJ whole genome shotgun (WGS) entry which is preliminary data.</text>
</comment>
<dbReference type="AlphaFoldDB" id="A0A8J3FIZ7"/>
<keyword evidence="2" id="KW-1185">Reference proteome</keyword>
<dbReference type="Proteomes" id="UP000612329">
    <property type="component" value="Unassembled WGS sequence"/>
</dbReference>
<reference evidence="1" key="1">
    <citation type="journal article" date="2014" name="Int. J. Syst. Evol. Microbiol.">
        <title>Complete genome sequence of Corynebacterium casei LMG S-19264T (=DSM 44701T), isolated from a smear-ripened cheese.</title>
        <authorList>
            <consortium name="US DOE Joint Genome Institute (JGI-PGF)"/>
            <person name="Walter F."/>
            <person name="Albersmeier A."/>
            <person name="Kalinowski J."/>
            <person name="Ruckert C."/>
        </authorList>
    </citation>
    <scope>NUCLEOTIDE SEQUENCE</scope>
    <source>
        <strain evidence="1">JCM 12862</strain>
    </source>
</reference>
<protein>
    <submittedName>
        <fullName evidence="1">Uncharacterized protein</fullName>
    </submittedName>
</protein>
<accession>A0A8J3FIZ7</accession>
<dbReference type="EMBL" id="BMNR01000017">
    <property type="protein sequence ID" value="GGK35829.1"/>
    <property type="molecule type" value="Genomic_DNA"/>
</dbReference>
<evidence type="ECO:0000313" key="1">
    <source>
        <dbReference type="EMBL" id="GGK35829.1"/>
    </source>
</evidence>
<evidence type="ECO:0000313" key="2">
    <source>
        <dbReference type="Proteomes" id="UP000612329"/>
    </source>
</evidence>
<reference evidence="1" key="2">
    <citation type="submission" date="2020-09" db="EMBL/GenBank/DDBJ databases">
        <authorList>
            <person name="Sun Q."/>
            <person name="Ohkuma M."/>
        </authorList>
    </citation>
    <scope>NUCLEOTIDE SEQUENCE</scope>
    <source>
        <strain evidence="1">JCM 12862</strain>
    </source>
</reference>